<evidence type="ECO:0000313" key="3">
    <source>
        <dbReference type="Proteomes" id="UP000494256"/>
    </source>
</evidence>
<reference evidence="2 3" key="1">
    <citation type="submission" date="2020-04" db="EMBL/GenBank/DDBJ databases">
        <authorList>
            <person name="Wallbank WR R."/>
            <person name="Pardo Diaz C."/>
            <person name="Kozak K."/>
            <person name="Martin S."/>
            <person name="Jiggins C."/>
            <person name="Moest M."/>
            <person name="Warren A I."/>
            <person name="Byers J.R.P. K."/>
            <person name="Montejo-Kovacevich G."/>
            <person name="Yen C E."/>
        </authorList>
    </citation>
    <scope>NUCLEOTIDE SEQUENCE [LARGE SCALE GENOMIC DNA]</scope>
</reference>
<evidence type="ECO:0000256" key="1">
    <source>
        <dbReference type="SAM" id="MobiDB-lite"/>
    </source>
</evidence>
<organism evidence="2 3">
    <name type="scientific">Arctia plantaginis</name>
    <name type="common">Wood tiger moth</name>
    <name type="synonym">Phalaena plantaginis</name>
    <dbReference type="NCBI Taxonomy" id="874455"/>
    <lineage>
        <taxon>Eukaryota</taxon>
        <taxon>Metazoa</taxon>
        <taxon>Ecdysozoa</taxon>
        <taxon>Arthropoda</taxon>
        <taxon>Hexapoda</taxon>
        <taxon>Insecta</taxon>
        <taxon>Pterygota</taxon>
        <taxon>Neoptera</taxon>
        <taxon>Endopterygota</taxon>
        <taxon>Lepidoptera</taxon>
        <taxon>Glossata</taxon>
        <taxon>Ditrysia</taxon>
        <taxon>Noctuoidea</taxon>
        <taxon>Erebidae</taxon>
        <taxon>Arctiinae</taxon>
        <taxon>Arctia</taxon>
    </lineage>
</organism>
<proteinExistence type="predicted"/>
<dbReference type="OrthoDB" id="187712at2759"/>
<feature type="compositionally biased region" description="Low complexity" evidence="1">
    <location>
        <begin position="170"/>
        <end position="186"/>
    </location>
</feature>
<name>A0A8S0Z4I5_ARCPL</name>
<feature type="region of interest" description="Disordered" evidence="1">
    <location>
        <begin position="166"/>
        <end position="187"/>
    </location>
</feature>
<accession>A0A8S0Z4I5</accession>
<feature type="region of interest" description="Disordered" evidence="1">
    <location>
        <begin position="283"/>
        <end position="312"/>
    </location>
</feature>
<dbReference type="AlphaFoldDB" id="A0A8S0Z4I5"/>
<comment type="caution">
    <text evidence="2">The sequence shown here is derived from an EMBL/GenBank/DDBJ whole genome shotgun (WGS) entry which is preliminary data.</text>
</comment>
<gene>
    <name evidence="2" type="ORF">APLA_LOCUS2704</name>
</gene>
<dbReference type="EMBL" id="CADEBD010000275">
    <property type="protein sequence ID" value="CAB3226804.1"/>
    <property type="molecule type" value="Genomic_DNA"/>
</dbReference>
<evidence type="ECO:0000313" key="2">
    <source>
        <dbReference type="EMBL" id="CAB3226804.1"/>
    </source>
</evidence>
<sequence>MESLSNGAKRKKRKTRKCLDEIRKRSRRTGQILFEKDDGRFDEMFHNKNIQKCMLTSNRLTLRMFPKAIQSKTITRPVLLDLEHKPNLNLDELVRDTNIYKAQNRNFRTPIISNIDNNGESFQNKSHNSNYSLIENSLIENEQIVKNCDDKEDLEMFSSMDELNNKSPISMGTPPASSMTSSSTQSLREDNGYNLYEEFMSEIPACLQQNSKLIQEDVMKKTKMLLQNLFIESCYEECEDNILRCIKNDKAKNMYYTSTEVVHNPMDYIRQGHVQHQTLFHNSSESISGSDSASQSPLRDPSCLSSPSDTPLSIVIQDTPDYTYYPHRLN</sequence>
<protein>
    <submittedName>
        <fullName evidence="2">Uncharacterized protein</fullName>
    </submittedName>
</protein>
<dbReference type="Proteomes" id="UP000494256">
    <property type="component" value="Unassembled WGS sequence"/>
</dbReference>
<feature type="compositionally biased region" description="Low complexity" evidence="1">
    <location>
        <begin position="283"/>
        <end position="296"/>
    </location>
</feature>